<dbReference type="Gene3D" id="3.30.420.10">
    <property type="entry name" value="Ribonuclease H-like superfamily/Ribonuclease H"/>
    <property type="match status" value="1"/>
</dbReference>
<dbReference type="EMBL" id="JAVXUP010001502">
    <property type="protein sequence ID" value="KAK3010864.1"/>
    <property type="molecule type" value="Genomic_DNA"/>
</dbReference>
<dbReference type="CDD" id="cd09279">
    <property type="entry name" value="RNase_HI_like"/>
    <property type="match status" value="1"/>
</dbReference>
<reference evidence="2" key="1">
    <citation type="submission" date="2022-12" db="EMBL/GenBank/DDBJ databases">
        <title>Draft genome assemblies for two species of Escallonia (Escalloniales).</title>
        <authorList>
            <person name="Chanderbali A."/>
            <person name="Dervinis C."/>
            <person name="Anghel I."/>
            <person name="Soltis D."/>
            <person name="Soltis P."/>
            <person name="Zapata F."/>
        </authorList>
    </citation>
    <scope>NUCLEOTIDE SEQUENCE</scope>
    <source>
        <strain evidence="2">UCBG64.0493</strain>
        <tissue evidence="2">Leaf</tissue>
    </source>
</reference>
<comment type="caution">
    <text evidence="2">The sequence shown here is derived from an EMBL/GenBank/DDBJ whole genome shotgun (WGS) entry which is preliminary data.</text>
</comment>
<dbReference type="InterPro" id="IPR005162">
    <property type="entry name" value="Retrotrans_gag_dom"/>
</dbReference>
<organism evidence="2 3">
    <name type="scientific">Escallonia herrerae</name>
    <dbReference type="NCBI Taxonomy" id="1293975"/>
    <lineage>
        <taxon>Eukaryota</taxon>
        <taxon>Viridiplantae</taxon>
        <taxon>Streptophyta</taxon>
        <taxon>Embryophyta</taxon>
        <taxon>Tracheophyta</taxon>
        <taxon>Spermatophyta</taxon>
        <taxon>Magnoliopsida</taxon>
        <taxon>eudicotyledons</taxon>
        <taxon>Gunneridae</taxon>
        <taxon>Pentapetalae</taxon>
        <taxon>asterids</taxon>
        <taxon>campanulids</taxon>
        <taxon>Escalloniales</taxon>
        <taxon>Escalloniaceae</taxon>
        <taxon>Escallonia</taxon>
    </lineage>
</organism>
<dbReference type="PROSITE" id="PS50879">
    <property type="entry name" value="RNASE_H_1"/>
    <property type="match status" value="1"/>
</dbReference>
<name>A0AA88VPB1_9ASTE</name>
<dbReference type="Proteomes" id="UP001188597">
    <property type="component" value="Unassembled WGS sequence"/>
</dbReference>
<dbReference type="InterPro" id="IPR012337">
    <property type="entry name" value="RNaseH-like_sf"/>
</dbReference>
<dbReference type="Pfam" id="PF13456">
    <property type="entry name" value="RVT_3"/>
    <property type="match status" value="1"/>
</dbReference>
<accession>A0AA88VPB1</accession>
<evidence type="ECO:0000313" key="2">
    <source>
        <dbReference type="EMBL" id="KAK3010864.1"/>
    </source>
</evidence>
<dbReference type="GO" id="GO:0004523">
    <property type="term" value="F:RNA-DNA hybrid ribonuclease activity"/>
    <property type="evidence" value="ECO:0007669"/>
    <property type="project" value="InterPro"/>
</dbReference>
<keyword evidence="3" id="KW-1185">Reference proteome</keyword>
<proteinExistence type="predicted"/>
<dbReference type="AlphaFoldDB" id="A0AA88VPB1"/>
<evidence type="ECO:0000313" key="3">
    <source>
        <dbReference type="Proteomes" id="UP001188597"/>
    </source>
</evidence>
<gene>
    <name evidence="2" type="ORF">RJ639_012970</name>
</gene>
<dbReference type="InterPro" id="IPR002156">
    <property type="entry name" value="RNaseH_domain"/>
</dbReference>
<dbReference type="InterPro" id="IPR036397">
    <property type="entry name" value="RNaseH_sf"/>
</dbReference>
<evidence type="ECO:0000259" key="1">
    <source>
        <dbReference type="PROSITE" id="PS50879"/>
    </source>
</evidence>
<sequence length="577" mass="65918">MPQCDLYDGTGDPREHVYQFETNMLLLQVSDAVMCRAFPTILRKAAHAWFKSLHPRSVYSFGQLSDLFQKHFVSSSSRWKNSASLLNVVQEKNESLACFLRLFNSATLEIENLDEFVKYIAFLRGLQSTSKFAFSMNKIPPDLKDVKTPHDDPLVITIKAGNFEVKCVLVDNGSSIEILFYDAFKKMNISMDRLRKMDTPLYGFSNHPVAVEGPLCIQRHIRTTNTQSITGCGINLPPQDEIPYEIRDQRDERRLDYSLSVLRDFMPIEEQGSTHYQDLREDTKMQRGEPVKNLVRIEVYPKEEDKTVRIGLNLKEDTKLELVNLLKTYADVFAWTAVDKPGIDPEVITHRKIDPWNLYVDGSSTVGSSGTGIILISPEGFTIEYALRFSFQASNNEAEYEALLTGIRLAHALKVDSLSVYSDSQLMVNHVLGDYEARDERMAQYLELVKTSAVKFKNFTIHQIPQEADTLSRLAFAEATDVRRSVYLEFLKDRSISSQTEIGIIDQEPYWMDTIIKFLSTGELPSERHEARNLHVKAARYTLVEGVLYKKSVSLPYLRCLRLSESIYASQEVHEGI</sequence>
<dbReference type="GO" id="GO:0003676">
    <property type="term" value="F:nucleic acid binding"/>
    <property type="evidence" value="ECO:0007669"/>
    <property type="project" value="InterPro"/>
</dbReference>
<dbReference type="PANTHER" id="PTHR48475">
    <property type="entry name" value="RIBONUCLEASE H"/>
    <property type="match status" value="1"/>
</dbReference>
<dbReference type="Pfam" id="PF03732">
    <property type="entry name" value="Retrotrans_gag"/>
    <property type="match status" value="1"/>
</dbReference>
<protein>
    <recommendedName>
        <fullName evidence="1">RNase H type-1 domain-containing protein</fullName>
    </recommendedName>
</protein>
<feature type="domain" description="RNase H type-1" evidence="1">
    <location>
        <begin position="352"/>
        <end position="477"/>
    </location>
</feature>
<dbReference type="SUPFAM" id="SSF53098">
    <property type="entry name" value="Ribonuclease H-like"/>
    <property type="match status" value="1"/>
</dbReference>
<dbReference type="PANTHER" id="PTHR48475:SF2">
    <property type="entry name" value="RIBONUCLEASE H"/>
    <property type="match status" value="1"/>
</dbReference>